<dbReference type="PANTHER" id="PTHR44942:SF4">
    <property type="entry name" value="METHYLTRANSFERASE TYPE 11 DOMAIN-CONTAINING PROTEIN"/>
    <property type="match status" value="1"/>
</dbReference>
<keyword evidence="6" id="KW-1185">Reference proteome</keyword>
<dbReference type="InterPro" id="IPR029063">
    <property type="entry name" value="SAM-dependent_MTases_sf"/>
</dbReference>
<dbReference type="AlphaFoldDB" id="A0A8H7EP27"/>
<evidence type="ECO:0000259" key="4">
    <source>
        <dbReference type="Pfam" id="PF08241"/>
    </source>
</evidence>
<proteinExistence type="inferred from homology"/>
<gene>
    <name evidence="5" type="ORF">EC973_000699</name>
</gene>
<evidence type="ECO:0000313" key="6">
    <source>
        <dbReference type="Proteomes" id="UP000605846"/>
    </source>
</evidence>
<dbReference type="InterPro" id="IPR013216">
    <property type="entry name" value="Methyltransf_11"/>
</dbReference>
<dbReference type="SUPFAM" id="SSF53335">
    <property type="entry name" value="S-adenosyl-L-methionine-dependent methyltransferases"/>
    <property type="match status" value="1"/>
</dbReference>
<comment type="caution">
    <text evidence="5">The sequence shown here is derived from an EMBL/GenBank/DDBJ whole genome shotgun (WGS) entry which is preliminary data.</text>
</comment>
<evidence type="ECO:0000313" key="5">
    <source>
        <dbReference type="EMBL" id="KAF7724814.1"/>
    </source>
</evidence>
<dbReference type="GO" id="GO:0032259">
    <property type="term" value="P:methylation"/>
    <property type="evidence" value="ECO:0007669"/>
    <property type="project" value="UniProtKB-KW"/>
</dbReference>
<sequence>MFVRTTSRTPLSSFEMHQVAATGFNLQVEAYAKTRPSYPETALRKIEEIVPQGAQVLDLAAGPGVMTQLLVASGYRVTAVEPVENMRKKLIELLPGVPCHEGTAQNIPLPSESQDAVVIAQAFHWFDDIESLKEVHRVLKPQGCIILIWNMESPRSKWVAKLRQIYERYSDSVPQYFKGGWKKVFETEQANALYDLPLKYTVLSNDFPADKDTVWSRITTKSYIAVVSEDEREKLRQEIFAVLEDPEYGFDGIYPHETDLYWASKRA</sequence>
<comment type="similarity">
    <text evidence="1">Belongs to the methyltransferase superfamily.</text>
</comment>
<name>A0A8H7EP27_9FUNG</name>
<organism evidence="5 6">
    <name type="scientific">Apophysomyces ossiformis</name>
    <dbReference type="NCBI Taxonomy" id="679940"/>
    <lineage>
        <taxon>Eukaryota</taxon>
        <taxon>Fungi</taxon>
        <taxon>Fungi incertae sedis</taxon>
        <taxon>Mucoromycota</taxon>
        <taxon>Mucoromycotina</taxon>
        <taxon>Mucoromycetes</taxon>
        <taxon>Mucorales</taxon>
        <taxon>Mucorineae</taxon>
        <taxon>Mucoraceae</taxon>
        <taxon>Apophysomyces</taxon>
    </lineage>
</organism>
<dbReference type="OrthoDB" id="66144at2759"/>
<dbReference type="Pfam" id="PF08241">
    <property type="entry name" value="Methyltransf_11"/>
    <property type="match status" value="1"/>
</dbReference>
<feature type="domain" description="Methyltransferase type 11" evidence="4">
    <location>
        <begin position="57"/>
        <end position="146"/>
    </location>
</feature>
<dbReference type="InterPro" id="IPR051052">
    <property type="entry name" value="Diverse_substrate_MTase"/>
</dbReference>
<dbReference type="CDD" id="cd02440">
    <property type="entry name" value="AdoMet_MTases"/>
    <property type="match status" value="1"/>
</dbReference>
<reference evidence="5" key="1">
    <citation type="submission" date="2020-01" db="EMBL/GenBank/DDBJ databases">
        <title>Genome Sequencing of Three Apophysomyces-Like Fungal Strains Confirms a Novel Fungal Genus in the Mucoromycota with divergent Burkholderia-like Endosymbiotic Bacteria.</title>
        <authorList>
            <person name="Stajich J.E."/>
            <person name="Macias A.M."/>
            <person name="Carter-House D."/>
            <person name="Lovett B."/>
            <person name="Kasson L.R."/>
            <person name="Berry K."/>
            <person name="Grigoriev I."/>
            <person name="Chang Y."/>
            <person name="Spatafora J."/>
            <person name="Kasson M.T."/>
        </authorList>
    </citation>
    <scope>NUCLEOTIDE SEQUENCE</scope>
    <source>
        <strain evidence="5">NRRL A-21654</strain>
    </source>
</reference>
<evidence type="ECO:0000256" key="1">
    <source>
        <dbReference type="ARBA" id="ARBA00008361"/>
    </source>
</evidence>
<evidence type="ECO:0000256" key="2">
    <source>
        <dbReference type="ARBA" id="ARBA00022603"/>
    </source>
</evidence>
<dbReference type="GO" id="GO:0008757">
    <property type="term" value="F:S-adenosylmethionine-dependent methyltransferase activity"/>
    <property type="evidence" value="ECO:0007669"/>
    <property type="project" value="InterPro"/>
</dbReference>
<evidence type="ECO:0000256" key="3">
    <source>
        <dbReference type="ARBA" id="ARBA00022679"/>
    </source>
</evidence>
<protein>
    <recommendedName>
        <fullName evidence="4">Methyltransferase type 11 domain-containing protein</fullName>
    </recommendedName>
</protein>
<dbReference type="Proteomes" id="UP000605846">
    <property type="component" value="Unassembled WGS sequence"/>
</dbReference>
<keyword evidence="2" id="KW-0489">Methyltransferase</keyword>
<dbReference type="Gene3D" id="3.40.50.150">
    <property type="entry name" value="Vaccinia Virus protein VP39"/>
    <property type="match status" value="1"/>
</dbReference>
<keyword evidence="3" id="KW-0808">Transferase</keyword>
<dbReference type="EMBL" id="JABAYA010000110">
    <property type="protein sequence ID" value="KAF7724814.1"/>
    <property type="molecule type" value="Genomic_DNA"/>
</dbReference>
<dbReference type="PANTHER" id="PTHR44942">
    <property type="entry name" value="METHYLTRANSF_11 DOMAIN-CONTAINING PROTEIN"/>
    <property type="match status" value="1"/>
</dbReference>
<accession>A0A8H7EP27</accession>